<proteinExistence type="inferred from homology"/>
<protein>
    <recommendedName>
        <fullName evidence="7">Integrator complex subunit 2</fullName>
    </recommendedName>
</protein>
<comment type="caution">
    <text evidence="4">The sequence shown here is derived from an EMBL/GenBank/DDBJ whole genome shotgun (WGS) entry which is preliminary data.</text>
</comment>
<evidence type="ECO:0008006" key="7">
    <source>
        <dbReference type="Google" id="ProtNLM"/>
    </source>
</evidence>
<evidence type="ECO:0000256" key="1">
    <source>
        <dbReference type="ARBA" id="ARBA00004123"/>
    </source>
</evidence>
<dbReference type="OrthoDB" id="70899at2759"/>
<keyword evidence="3" id="KW-0539">Nucleus</keyword>
<dbReference type="Proteomes" id="UP000663829">
    <property type="component" value="Unassembled WGS sequence"/>
</dbReference>
<dbReference type="AlphaFoldDB" id="A0A814GSI3"/>
<dbReference type="GO" id="GO:0034472">
    <property type="term" value="P:snRNA 3'-end processing"/>
    <property type="evidence" value="ECO:0007669"/>
    <property type="project" value="TreeGrafter"/>
</dbReference>
<dbReference type="InterPro" id="IPR026236">
    <property type="entry name" value="Int2_metazoa"/>
</dbReference>
<evidence type="ECO:0000313" key="5">
    <source>
        <dbReference type="EMBL" id="CAF3771916.1"/>
    </source>
</evidence>
<sequence>MSTSPLISGDYSCDPRLVELLYTSDPYALSTQLSDDQIRLLLPSLTWLAMQKIPKSHRILQSAYLVKIINRFNQTDDVIQLLDCNFQAISHESKKLQRARLKSNNPSSIDTSEFGQATVQERCLIVTSLLLVSSSGTKTTKCPYCKTNQQQEQQLFDDQTYMEYLGDLMCILLLELSSLFKFETFVPQLLHSKYGYYYLFRLLLNIPSISLTLIETVVRTSSSLCGTAATEIDHARYQLVLTYVKLYPNYKNRILRLCFQRKTLLLILLELFDESTVNILTSVLTDIKHRHWFNKYMKQHNHQELIRTLLTKLFTFYKKQTNLAPTILKICGILHIHCDVKFTQSELSQLLMILTSMSNITLALSFLMIVPTLIESVEQTVIQWLKHSLEKDVSEKLLMIGIFCSANYLEPLNAIVSNTLGFNCVIRPGTFTHLRNLLTQTVFTTDILIQRFPLIPVTKNLSTSKQSSHAFLPAHFICHLLSSGSCNLHHVNMNKWIYDQILLCVEPVHPIMLTLINEYVRACLRQDYPWHLDPIYSKDIEDFFNDNPKITLITTKTLLLLYLLSYDEQVLKIIPTSTNIQRYPRKLFDLIPMPYLAIKLTDENYSSIAPQLGRLMMEQFPYVFLADHVLYLEADRFHPQDDQLLLDVLANTLENGISRKQAEQWRRLWFRAYAVSGQQLTLKTARVLLKNSSLTYDSLCSDPNCLLRFPHSLYNYSPIIQIILFIMRELLIASRYQFDRFINLKQQQQSADLIRINDLKPEQLKESLIHAQEGLVIQILLDALDEYDKIASSAACRELQGVICSFIHQMFISNPVLAKLVHLQGYESQLIKPMIYSVPSAHICLDFIPQMLSSNDLNKQIFAFELITELAQFYPIKRALLVTKLSLQVYATLLRVLPFESRIRFFCRTYRFLTNLSSIFPPLTQYSIFVLQQAARACSLPPSSLPKLTWSSDDLSSPRNIGV</sequence>
<name>A0A814GSI3_9BILA</name>
<dbReference type="EMBL" id="CAJNOQ010003202">
    <property type="protein sequence ID" value="CAF1000483.1"/>
    <property type="molecule type" value="Genomic_DNA"/>
</dbReference>
<dbReference type="Proteomes" id="UP000681722">
    <property type="component" value="Unassembled WGS sequence"/>
</dbReference>
<evidence type="ECO:0000256" key="2">
    <source>
        <dbReference type="ARBA" id="ARBA00006705"/>
    </source>
</evidence>
<dbReference type="Pfam" id="PF14750">
    <property type="entry name" value="INTS2"/>
    <property type="match status" value="2"/>
</dbReference>
<dbReference type="PRINTS" id="PR02105">
    <property type="entry name" value="INTSUBUNIT2"/>
</dbReference>
<comment type="similarity">
    <text evidence="2">Belongs to the Integrator subunit 2 family.</text>
</comment>
<organism evidence="4 6">
    <name type="scientific">Didymodactylos carnosus</name>
    <dbReference type="NCBI Taxonomy" id="1234261"/>
    <lineage>
        <taxon>Eukaryota</taxon>
        <taxon>Metazoa</taxon>
        <taxon>Spiralia</taxon>
        <taxon>Gnathifera</taxon>
        <taxon>Rotifera</taxon>
        <taxon>Eurotatoria</taxon>
        <taxon>Bdelloidea</taxon>
        <taxon>Philodinida</taxon>
        <taxon>Philodinidae</taxon>
        <taxon>Didymodactylos</taxon>
    </lineage>
</organism>
<reference evidence="4" key="1">
    <citation type="submission" date="2021-02" db="EMBL/GenBank/DDBJ databases">
        <authorList>
            <person name="Nowell W R."/>
        </authorList>
    </citation>
    <scope>NUCLEOTIDE SEQUENCE</scope>
</reference>
<accession>A0A814GSI3</accession>
<dbReference type="PANTHER" id="PTHR28608:SF1">
    <property type="entry name" value="INTEGRATOR COMPLEX SUBUNIT 2"/>
    <property type="match status" value="1"/>
</dbReference>
<dbReference type="GO" id="GO:0032039">
    <property type="term" value="C:integrator complex"/>
    <property type="evidence" value="ECO:0007669"/>
    <property type="project" value="InterPro"/>
</dbReference>
<evidence type="ECO:0000313" key="6">
    <source>
        <dbReference type="Proteomes" id="UP000663829"/>
    </source>
</evidence>
<evidence type="ECO:0000313" key="4">
    <source>
        <dbReference type="EMBL" id="CAF1000483.1"/>
    </source>
</evidence>
<comment type="subcellular location">
    <subcellularLocation>
        <location evidence="1">Nucleus</location>
    </subcellularLocation>
</comment>
<dbReference type="InterPro" id="IPR029321">
    <property type="entry name" value="INTS2"/>
</dbReference>
<evidence type="ECO:0000256" key="3">
    <source>
        <dbReference type="ARBA" id="ARBA00023242"/>
    </source>
</evidence>
<dbReference type="PANTHER" id="PTHR28608">
    <property type="entry name" value="INTEGRATOR COMPLEX SUBUNIT 2"/>
    <property type="match status" value="1"/>
</dbReference>
<dbReference type="EMBL" id="CAJOBC010003201">
    <property type="protein sequence ID" value="CAF3771916.1"/>
    <property type="molecule type" value="Genomic_DNA"/>
</dbReference>
<keyword evidence="6" id="KW-1185">Reference proteome</keyword>
<gene>
    <name evidence="4" type="ORF">GPM918_LOCUS13729</name>
    <name evidence="5" type="ORF">SRO942_LOCUS13728</name>
</gene>